<keyword evidence="6" id="KW-0029">Amino-acid transport</keyword>
<keyword evidence="11" id="KW-1185">Reference proteome</keyword>
<comment type="subcellular location">
    <subcellularLocation>
        <location evidence="1">Cell membrane</location>
        <topology evidence="1">Multi-pass membrane protein</topology>
    </subcellularLocation>
</comment>
<comment type="caution">
    <text evidence="10">The sequence shown here is derived from an EMBL/GenBank/DDBJ whole genome shotgun (WGS) entry which is preliminary data.</text>
</comment>
<dbReference type="RefSeq" id="WP_230561446.1">
    <property type="nucleotide sequence ID" value="NZ_JAJITC010000005.1"/>
</dbReference>
<evidence type="ECO:0000256" key="4">
    <source>
        <dbReference type="ARBA" id="ARBA00022475"/>
    </source>
</evidence>
<dbReference type="InterPro" id="IPR050367">
    <property type="entry name" value="APC_superfamily"/>
</dbReference>
<evidence type="ECO:0000256" key="6">
    <source>
        <dbReference type="ARBA" id="ARBA00022970"/>
    </source>
</evidence>
<reference evidence="10 11" key="1">
    <citation type="submission" date="2021-11" db="EMBL/GenBank/DDBJ databases">
        <authorList>
            <person name="Oh E.-T."/>
            <person name="Kim S.-B."/>
        </authorList>
    </citation>
    <scope>NUCLEOTIDE SEQUENCE [LARGE SCALE GENOMIC DNA]</scope>
    <source>
        <strain evidence="10 11">MMS20-SJTN17</strain>
    </source>
</reference>
<name>A0ABS8KD09_9BURK</name>
<sequence>MDKRVRLSAPGLMAMVIGSMVGVGVFSLPQALGKYTGVVGSLISWIITGSGMLTLALIFQRLAWRKPELDVGVYTYARVGFGRYTGFLSAFGYWCGSCLGNVTYLVLIKSALAIAVPAFGAGNTLSAIVSSSLMIWVFHFLILRGVKGSSLVNASMTVAKLLAIGLFAVLVLPSVEWQLFVANLWTGPEQSAAGLFGEVRKTMLGTVFVFLGVEGASVYSRHARERRDVGVATVLGFLCVLALMVIVTLLSYGVLPLEQLGALKNPSMAGVLSAALGAWGAVVVKLGLLISVLGSYLAWTLLAAEILHAAGKSRTMPAFLARENRNHVPVAALWMTSLVIQAFLIVTLFSQEAFTLAKEFTTSMNLIPYLLVAGYGLKLASSGESYAGQPWSRRIDFMLALAGCFYALFLVYAGGLHYLLMSTVLYTGATAWFYIAERRKGTSPVFTPRERWLFIVVALAALAAFGDLMRNHFAT</sequence>
<keyword evidence="7 9" id="KW-1133">Transmembrane helix</keyword>
<keyword evidence="3" id="KW-0813">Transport</keyword>
<dbReference type="Pfam" id="PF13520">
    <property type="entry name" value="AA_permease_2"/>
    <property type="match status" value="1"/>
</dbReference>
<evidence type="ECO:0000256" key="9">
    <source>
        <dbReference type="SAM" id="Phobius"/>
    </source>
</evidence>
<protein>
    <submittedName>
        <fullName evidence="10">Basic amino acid/polyamine antiporter</fullName>
    </submittedName>
</protein>
<accession>A0ABS8KD09</accession>
<feature type="transmembrane region" description="Helical" evidence="9">
    <location>
        <begin position="38"/>
        <end position="59"/>
    </location>
</feature>
<dbReference type="EMBL" id="JAJITC010000005">
    <property type="protein sequence ID" value="MCC8402595.1"/>
    <property type="molecule type" value="Genomic_DNA"/>
</dbReference>
<evidence type="ECO:0000256" key="8">
    <source>
        <dbReference type="ARBA" id="ARBA00023136"/>
    </source>
</evidence>
<feature type="transmembrane region" description="Helical" evidence="9">
    <location>
        <begin position="328"/>
        <end position="346"/>
    </location>
</feature>
<dbReference type="InterPro" id="IPR002293">
    <property type="entry name" value="AA/rel_permease1"/>
</dbReference>
<evidence type="ECO:0000313" key="11">
    <source>
        <dbReference type="Proteomes" id="UP001430614"/>
    </source>
</evidence>
<evidence type="ECO:0000256" key="2">
    <source>
        <dbReference type="ARBA" id="ARBA00008220"/>
    </source>
</evidence>
<dbReference type="Gene3D" id="1.20.1740.10">
    <property type="entry name" value="Amino acid/polyamine transporter I"/>
    <property type="match status" value="1"/>
</dbReference>
<keyword evidence="8 9" id="KW-0472">Membrane</keyword>
<feature type="transmembrane region" description="Helical" evidence="9">
    <location>
        <begin position="452"/>
        <end position="469"/>
    </location>
</feature>
<feature type="transmembrane region" description="Helical" evidence="9">
    <location>
        <begin position="202"/>
        <end position="219"/>
    </location>
</feature>
<gene>
    <name evidence="10" type="ORF">LJ655_11955</name>
</gene>
<feature type="transmembrane region" description="Helical" evidence="9">
    <location>
        <begin position="366"/>
        <end position="383"/>
    </location>
</feature>
<evidence type="ECO:0000256" key="3">
    <source>
        <dbReference type="ARBA" id="ARBA00022448"/>
    </source>
</evidence>
<evidence type="ECO:0000313" key="10">
    <source>
        <dbReference type="EMBL" id="MCC8402595.1"/>
    </source>
</evidence>
<feature type="transmembrane region" description="Helical" evidence="9">
    <location>
        <begin position="125"/>
        <end position="146"/>
    </location>
</feature>
<dbReference type="NCBIfam" id="TIGR00905">
    <property type="entry name" value="2A0302"/>
    <property type="match status" value="1"/>
</dbReference>
<dbReference type="PANTHER" id="PTHR42770">
    <property type="entry name" value="AMINO ACID TRANSPORTER-RELATED"/>
    <property type="match status" value="1"/>
</dbReference>
<feature type="transmembrane region" description="Helical" evidence="9">
    <location>
        <begin position="231"/>
        <end position="254"/>
    </location>
</feature>
<feature type="transmembrane region" description="Helical" evidence="9">
    <location>
        <begin position="274"/>
        <end position="307"/>
    </location>
</feature>
<dbReference type="PIRSF" id="PIRSF006060">
    <property type="entry name" value="AA_transporter"/>
    <property type="match status" value="1"/>
</dbReference>
<feature type="transmembrane region" description="Helical" evidence="9">
    <location>
        <begin position="158"/>
        <end position="182"/>
    </location>
</feature>
<feature type="transmembrane region" description="Helical" evidence="9">
    <location>
        <begin position="395"/>
        <end position="412"/>
    </location>
</feature>
<dbReference type="Proteomes" id="UP001430614">
    <property type="component" value="Unassembled WGS sequence"/>
</dbReference>
<feature type="transmembrane region" description="Helical" evidence="9">
    <location>
        <begin position="91"/>
        <end position="119"/>
    </location>
</feature>
<evidence type="ECO:0000256" key="1">
    <source>
        <dbReference type="ARBA" id="ARBA00004651"/>
    </source>
</evidence>
<keyword evidence="4" id="KW-1003">Cell membrane</keyword>
<dbReference type="InterPro" id="IPR004754">
    <property type="entry name" value="Amino_acid_antiprt"/>
</dbReference>
<dbReference type="PANTHER" id="PTHR42770:SF4">
    <property type="entry name" value="ARGININE_ORNITHINE ANTIPORTER-RELATED"/>
    <property type="match status" value="1"/>
</dbReference>
<evidence type="ECO:0000256" key="5">
    <source>
        <dbReference type="ARBA" id="ARBA00022692"/>
    </source>
</evidence>
<keyword evidence="5 9" id="KW-0812">Transmembrane</keyword>
<proteinExistence type="inferred from homology"/>
<feature type="transmembrane region" description="Helical" evidence="9">
    <location>
        <begin position="12"/>
        <end position="32"/>
    </location>
</feature>
<comment type="similarity">
    <text evidence="2">Belongs to the amino acid-polyamine-organocation (APC) superfamily. Basic amino acid/polyamine antiporter (APA) (TC 2.A.3.2) family.</text>
</comment>
<evidence type="ECO:0000256" key="7">
    <source>
        <dbReference type="ARBA" id="ARBA00022989"/>
    </source>
</evidence>
<organism evidence="10 11">
    <name type="scientific">Paraburkholderia translucens</name>
    <dbReference type="NCBI Taxonomy" id="2886945"/>
    <lineage>
        <taxon>Bacteria</taxon>
        <taxon>Pseudomonadati</taxon>
        <taxon>Pseudomonadota</taxon>
        <taxon>Betaproteobacteria</taxon>
        <taxon>Burkholderiales</taxon>
        <taxon>Burkholderiaceae</taxon>
        <taxon>Paraburkholderia</taxon>
    </lineage>
</organism>